<organism evidence="2 3">
    <name type="scientific">Candidatus Nealsonbacteria bacterium RIFOXYB1_FULL_40_15</name>
    <dbReference type="NCBI Taxonomy" id="1801677"/>
    <lineage>
        <taxon>Bacteria</taxon>
        <taxon>Candidatus Nealsoniibacteriota</taxon>
    </lineage>
</organism>
<keyword evidence="1" id="KW-1133">Transmembrane helix</keyword>
<keyword evidence="1" id="KW-0472">Membrane</keyword>
<feature type="transmembrane region" description="Helical" evidence="1">
    <location>
        <begin position="20"/>
        <end position="39"/>
    </location>
</feature>
<gene>
    <name evidence="2" type="ORF">A2365_00210</name>
</gene>
<evidence type="ECO:0000256" key="1">
    <source>
        <dbReference type="SAM" id="Phobius"/>
    </source>
</evidence>
<dbReference type="Pfam" id="PF12666">
    <property type="entry name" value="PrgI"/>
    <property type="match status" value="1"/>
</dbReference>
<keyword evidence="1" id="KW-0812">Transmembrane</keyword>
<dbReference type="AlphaFoldDB" id="A0A1G2ENH8"/>
<name>A0A1G2ENH8_9BACT</name>
<sequence length="141" mass="16254">MQFTVPQFIEKEAKIVGPLTFKQFLFVGTAGACCIILYFILPPFLVIILGIVLFGGALALIFYKKEGFPLYIVIAKSFLYVFQPKVYLWKKKNIPIKAIKESETEKKRKEEAEEKEHKGPRLKVSNFSRLNDLLTHIETKQ</sequence>
<accession>A0A1G2ENH8</accession>
<comment type="caution">
    <text evidence="2">The sequence shown here is derived from an EMBL/GenBank/DDBJ whole genome shotgun (WGS) entry which is preliminary data.</text>
</comment>
<dbReference type="STRING" id="1801677.A2365_00210"/>
<dbReference type="InterPro" id="IPR024414">
    <property type="entry name" value="Uncharacterised_PrgI"/>
</dbReference>
<feature type="transmembrane region" description="Helical" evidence="1">
    <location>
        <begin position="68"/>
        <end position="88"/>
    </location>
</feature>
<dbReference type="EMBL" id="MHMM01000007">
    <property type="protein sequence ID" value="OGZ27345.1"/>
    <property type="molecule type" value="Genomic_DNA"/>
</dbReference>
<proteinExistence type="predicted"/>
<evidence type="ECO:0000313" key="3">
    <source>
        <dbReference type="Proteomes" id="UP000177740"/>
    </source>
</evidence>
<feature type="transmembrane region" description="Helical" evidence="1">
    <location>
        <begin position="44"/>
        <end position="62"/>
    </location>
</feature>
<evidence type="ECO:0000313" key="2">
    <source>
        <dbReference type="EMBL" id="OGZ27345.1"/>
    </source>
</evidence>
<dbReference type="Proteomes" id="UP000177740">
    <property type="component" value="Unassembled WGS sequence"/>
</dbReference>
<protein>
    <recommendedName>
        <fullName evidence="4">PrgI family protein</fullName>
    </recommendedName>
</protein>
<reference evidence="2 3" key="1">
    <citation type="journal article" date="2016" name="Nat. Commun.">
        <title>Thousands of microbial genomes shed light on interconnected biogeochemical processes in an aquifer system.</title>
        <authorList>
            <person name="Anantharaman K."/>
            <person name="Brown C.T."/>
            <person name="Hug L.A."/>
            <person name="Sharon I."/>
            <person name="Castelle C.J."/>
            <person name="Probst A.J."/>
            <person name="Thomas B.C."/>
            <person name="Singh A."/>
            <person name="Wilkins M.J."/>
            <person name="Karaoz U."/>
            <person name="Brodie E.L."/>
            <person name="Williams K.H."/>
            <person name="Hubbard S.S."/>
            <person name="Banfield J.F."/>
        </authorList>
    </citation>
    <scope>NUCLEOTIDE SEQUENCE [LARGE SCALE GENOMIC DNA]</scope>
</reference>
<evidence type="ECO:0008006" key="4">
    <source>
        <dbReference type="Google" id="ProtNLM"/>
    </source>
</evidence>